<dbReference type="AlphaFoldDB" id="A0A6N7LSX4"/>
<evidence type="ECO:0008006" key="4">
    <source>
        <dbReference type="Google" id="ProtNLM"/>
    </source>
</evidence>
<gene>
    <name evidence="2" type="ORF">GFN93_09835</name>
</gene>
<accession>A0A6N7LSX4</accession>
<name>A0A6N7LSX4_9GAMM</name>
<proteinExistence type="predicted"/>
<feature type="chain" id="PRO_5026700680" description="Porin" evidence="1">
    <location>
        <begin position="22"/>
        <end position="418"/>
    </location>
</feature>
<dbReference type="Proteomes" id="UP000469421">
    <property type="component" value="Unassembled WGS sequence"/>
</dbReference>
<dbReference type="SUPFAM" id="SSF56935">
    <property type="entry name" value="Porins"/>
    <property type="match status" value="1"/>
</dbReference>
<sequence length="418" mass="45510">MKPMSLAVAAMAGSLWLPALAAEEDLELRLAEQDAKIAALSARLSEQNPISSIDLNVSGYINVAAVATNNVKDAAGNELTYRGVGQEVDYRSLSSAGLQLTARVNDQLSGTIQMLAEGEEDYDVDAEWAYLAYQLTPSLTVRGGRLVIPLYMHSQYYTVGFAYPWVSLPQEVYNLAPVRTMDGVDVSYQFDTGSIAHRLNGYHGAVQANLGGLEFSMRDIVGINLASNWGNLSTWLSYAGAEANLDLSSQFGGPTPYDVEGEYAYFNGVGFQYDNGSLLFMAERAEVTFTNNWGASNEAYYTTLGYRVAAVTPYLTWATVEDRGYNEVSDDPAAAFLYNTQATHQKSWTFGVRTDLADSLAVKVEVSRYYDLGDASQAGSVIFPGPTTVPFQTGSLFSGQPDDDETPMVFRIAAQMVF</sequence>
<evidence type="ECO:0000256" key="1">
    <source>
        <dbReference type="SAM" id="SignalP"/>
    </source>
</evidence>
<feature type="signal peptide" evidence="1">
    <location>
        <begin position="1"/>
        <end position="21"/>
    </location>
</feature>
<dbReference type="EMBL" id="WIRE01000001">
    <property type="protein sequence ID" value="MQX53549.1"/>
    <property type="molecule type" value="Genomic_DNA"/>
</dbReference>
<evidence type="ECO:0000313" key="2">
    <source>
        <dbReference type="EMBL" id="MQX53549.1"/>
    </source>
</evidence>
<organism evidence="2 3">
    <name type="scientific">Alcanivorax sediminis</name>
    <dbReference type="NCBI Taxonomy" id="2663008"/>
    <lineage>
        <taxon>Bacteria</taxon>
        <taxon>Pseudomonadati</taxon>
        <taxon>Pseudomonadota</taxon>
        <taxon>Gammaproteobacteria</taxon>
        <taxon>Oceanospirillales</taxon>
        <taxon>Alcanivoracaceae</taxon>
        <taxon>Alcanivorax</taxon>
    </lineage>
</organism>
<evidence type="ECO:0000313" key="3">
    <source>
        <dbReference type="Proteomes" id="UP000469421"/>
    </source>
</evidence>
<reference evidence="2 3" key="1">
    <citation type="submission" date="2019-10" db="EMBL/GenBank/DDBJ databases">
        <title>Alcanivorax sp.PA15-N-34 draft genome sequence.</title>
        <authorList>
            <person name="Liao X."/>
            <person name="Shao Z."/>
        </authorList>
    </citation>
    <scope>NUCLEOTIDE SEQUENCE [LARGE SCALE GENOMIC DNA]</scope>
    <source>
        <strain evidence="2 3">PA15-N-34</strain>
    </source>
</reference>
<comment type="caution">
    <text evidence="2">The sequence shown here is derived from an EMBL/GenBank/DDBJ whole genome shotgun (WGS) entry which is preliminary data.</text>
</comment>
<dbReference type="RefSeq" id="WP_153500929.1">
    <property type="nucleotide sequence ID" value="NZ_JBMZXE010000323.1"/>
</dbReference>
<keyword evidence="3" id="KW-1185">Reference proteome</keyword>
<protein>
    <recommendedName>
        <fullName evidence="4">Porin</fullName>
    </recommendedName>
</protein>
<keyword evidence="1" id="KW-0732">Signal</keyword>